<evidence type="ECO:0008006" key="3">
    <source>
        <dbReference type="Google" id="ProtNLM"/>
    </source>
</evidence>
<sequence length="119" mass="13542">MTVYVNLDKPLISQILINGNIYRVEYEFLPSICFSCGRYRHVKGVCTNIVLGLVADSGAPMSGRATVLNDKVVVESGGADRSKEYGPWMVVKRKQLQNLRVERKKGREIQEMRLLLEKR</sequence>
<dbReference type="OrthoDB" id="1002340at2759"/>
<feature type="non-terminal residue" evidence="1">
    <location>
        <position position="119"/>
    </location>
</feature>
<name>A0A7J9I3F4_9ROSI</name>
<dbReference type="AlphaFoldDB" id="A0A7J9I3F4"/>
<reference evidence="1 2" key="1">
    <citation type="journal article" date="2019" name="Genome Biol. Evol.">
        <title>Insights into the evolution of the New World diploid cottons (Gossypium, subgenus Houzingenia) based on genome sequencing.</title>
        <authorList>
            <person name="Grover C.E."/>
            <person name="Arick M.A. 2nd"/>
            <person name="Thrash A."/>
            <person name="Conover J.L."/>
            <person name="Sanders W.S."/>
            <person name="Peterson D.G."/>
            <person name="Frelichowski J.E."/>
            <person name="Scheffler J.A."/>
            <person name="Scheffler B.E."/>
            <person name="Wendel J.F."/>
        </authorList>
    </citation>
    <scope>NUCLEOTIDE SEQUENCE [LARGE SCALE GENOMIC DNA]</scope>
    <source>
        <strain evidence="1">0</strain>
        <tissue evidence="1">Leaf</tissue>
    </source>
</reference>
<keyword evidence="2" id="KW-1185">Reference proteome</keyword>
<evidence type="ECO:0000313" key="1">
    <source>
        <dbReference type="EMBL" id="MBA0815675.1"/>
    </source>
</evidence>
<dbReference type="EMBL" id="JABFAD010000013">
    <property type="protein sequence ID" value="MBA0815675.1"/>
    <property type="molecule type" value="Genomic_DNA"/>
</dbReference>
<dbReference type="Proteomes" id="UP000593560">
    <property type="component" value="Unassembled WGS sequence"/>
</dbReference>
<accession>A0A7J9I3F4</accession>
<proteinExistence type="predicted"/>
<evidence type="ECO:0000313" key="2">
    <source>
        <dbReference type="Proteomes" id="UP000593560"/>
    </source>
</evidence>
<gene>
    <name evidence="1" type="ORF">Gohar_000434</name>
</gene>
<comment type="caution">
    <text evidence="1">The sequence shown here is derived from an EMBL/GenBank/DDBJ whole genome shotgun (WGS) entry which is preliminary data.</text>
</comment>
<organism evidence="1 2">
    <name type="scientific">Gossypium harknessii</name>
    <dbReference type="NCBI Taxonomy" id="34285"/>
    <lineage>
        <taxon>Eukaryota</taxon>
        <taxon>Viridiplantae</taxon>
        <taxon>Streptophyta</taxon>
        <taxon>Embryophyta</taxon>
        <taxon>Tracheophyta</taxon>
        <taxon>Spermatophyta</taxon>
        <taxon>Magnoliopsida</taxon>
        <taxon>eudicotyledons</taxon>
        <taxon>Gunneridae</taxon>
        <taxon>Pentapetalae</taxon>
        <taxon>rosids</taxon>
        <taxon>malvids</taxon>
        <taxon>Malvales</taxon>
        <taxon>Malvaceae</taxon>
        <taxon>Malvoideae</taxon>
        <taxon>Gossypium</taxon>
    </lineage>
</organism>
<protein>
    <recommendedName>
        <fullName evidence="3">Zinc knuckle CX2CX4HX4C domain-containing protein</fullName>
    </recommendedName>
</protein>